<proteinExistence type="predicted"/>
<accession>G3HYY7</accession>
<evidence type="ECO:0000256" key="1">
    <source>
        <dbReference type="SAM" id="MobiDB-lite"/>
    </source>
</evidence>
<evidence type="ECO:0000313" key="2">
    <source>
        <dbReference type="EMBL" id="EGV99392.1"/>
    </source>
</evidence>
<feature type="region of interest" description="Disordered" evidence="1">
    <location>
        <begin position="1"/>
        <end position="30"/>
    </location>
</feature>
<gene>
    <name evidence="2" type="ORF">I79_016280</name>
</gene>
<reference evidence="3" key="1">
    <citation type="journal article" date="2011" name="Nat. Biotechnol.">
        <title>The genomic sequence of the Chinese hamster ovary (CHO)-K1 cell line.</title>
        <authorList>
            <person name="Xu X."/>
            <person name="Nagarajan H."/>
            <person name="Lewis N.E."/>
            <person name="Pan S."/>
            <person name="Cai Z."/>
            <person name="Liu X."/>
            <person name="Chen W."/>
            <person name="Xie M."/>
            <person name="Wang W."/>
            <person name="Hammond S."/>
            <person name="Andersen M.R."/>
            <person name="Neff N."/>
            <person name="Passarelli B."/>
            <person name="Koh W."/>
            <person name="Fan H.C."/>
            <person name="Wang J."/>
            <person name="Gui Y."/>
            <person name="Lee K.H."/>
            <person name="Betenbaugh M.J."/>
            <person name="Quake S.R."/>
            <person name="Famili I."/>
            <person name="Palsson B.O."/>
            <person name="Wang J."/>
        </authorList>
    </citation>
    <scope>NUCLEOTIDE SEQUENCE [LARGE SCALE GENOMIC DNA]</scope>
    <source>
        <strain evidence="3">CHO K1 cell line</strain>
    </source>
</reference>
<name>G3HYY7_CRIGR</name>
<dbReference type="Proteomes" id="UP000001075">
    <property type="component" value="Unassembled WGS sequence"/>
</dbReference>
<dbReference type="EMBL" id="JH000950">
    <property type="protein sequence ID" value="EGV99392.1"/>
    <property type="molecule type" value="Genomic_DNA"/>
</dbReference>
<protein>
    <submittedName>
        <fullName evidence="2">Uncharacterized protein</fullName>
    </submittedName>
</protein>
<organism evidence="2 3">
    <name type="scientific">Cricetulus griseus</name>
    <name type="common">Chinese hamster</name>
    <name type="synonym">Cricetulus barabensis griseus</name>
    <dbReference type="NCBI Taxonomy" id="10029"/>
    <lineage>
        <taxon>Eukaryota</taxon>
        <taxon>Metazoa</taxon>
        <taxon>Chordata</taxon>
        <taxon>Craniata</taxon>
        <taxon>Vertebrata</taxon>
        <taxon>Euteleostomi</taxon>
        <taxon>Mammalia</taxon>
        <taxon>Eutheria</taxon>
        <taxon>Euarchontoglires</taxon>
        <taxon>Glires</taxon>
        <taxon>Rodentia</taxon>
        <taxon>Myomorpha</taxon>
        <taxon>Muroidea</taxon>
        <taxon>Cricetidae</taxon>
        <taxon>Cricetinae</taxon>
        <taxon>Cricetulus</taxon>
    </lineage>
</organism>
<sequence>MSLLSRGEGTAEGHKAGMQGGTKIRHGQHLRDGGSWIDFKVIAGYLLSSRQA</sequence>
<evidence type="ECO:0000313" key="3">
    <source>
        <dbReference type="Proteomes" id="UP000001075"/>
    </source>
</evidence>
<dbReference type="AlphaFoldDB" id="G3HYY7"/>
<dbReference type="InParanoid" id="G3HYY7"/>